<keyword evidence="2" id="KW-1185">Reference proteome</keyword>
<dbReference type="Proteomes" id="UP001163321">
    <property type="component" value="Chromosome 4"/>
</dbReference>
<proteinExistence type="predicted"/>
<organism evidence="1 2">
    <name type="scientific">Peronosclerospora sorghi</name>
    <dbReference type="NCBI Taxonomy" id="230839"/>
    <lineage>
        <taxon>Eukaryota</taxon>
        <taxon>Sar</taxon>
        <taxon>Stramenopiles</taxon>
        <taxon>Oomycota</taxon>
        <taxon>Peronosporomycetes</taxon>
        <taxon>Peronosporales</taxon>
        <taxon>Peronosporaceae</taxon>
        <taxon>Peronosclerospora</taxon>
    </lineage>
</organism>
<name>A0ACC0W5I1_9STRA</name>
<reference evidence="1 2" key="1">
    <citation type="journal article" date="2022" name="bioRxiv">
        <title>The genome of the oomycete Peronosclerospora sorghi, a cosmopolitan pathogen of maize and sorghum, is inflated with dispersed pseudogenes.</title>
        <authorList>
            <person name="Fletcher K."/>
            <person name="Martin F."/>
            <person name="Isakeit T."/>
            <person name="Cavanaugh K."/>
            <person name="Magill C."/>
            <person name="Michelmore R."/>
        </authorList>
    </citation>
    <scope>NUCLEOTIDE SEQUENCE [LARGE SCALE GENOMIC DNA]</scope>
    <source>
        <strain evidence="1">P6</strain>
    </source>
</reference>
<comment type="caution">
    <text evidence="1">The sequence shown here is derived from an EMBL/GenBank/DDBJ whole genome shotgun (WGS) entry which is preliminary data.</text>
</comment>
<sequence length="829" mass="92421">MRSLEDASPMKNEGASVSSTPITRRRSQEHEEVGAPTVWIAPDWASHPVIENYYGRARCARASSFYEVMCSPVSATATTTLGERCCGHDKDEDEGRSSSTDVGQTRRPFGSFSYSCTTDTSDEAGLGLDAEIPLDDHYTELKTNNDQCSMGSGSGFAQWSRMRRTMSHQGGGLVPVLIDRHFACDRPSVYPLLDASHGTEDLRGSIASSSDRESLDRSSPTSSRLRAKLQDSLRDIDDRIAKEYNRLCQARQVGKQLKVKNTAAPANVMRTLLCGVNTTGASHADGLAFLTEKVGMAVSHRSLNQLQRHRRHMRGLFQIVTAHNPDLELTERQLDSFESADAMLANDIKYMVLLQQYKFLMTTEAQRRRALVEMKFRNGTDCFEKPQVKSAMLLKLLEAVSWCRLVQRNAREETALSTVGKVTASETTPSFPSSESGTSLHEVQVEKMMNVLAGEAFYSVFNGLICREDWWEIAQAHFENLIFSSKSSRICQWIRKLSKDVAAVSYEPLEENDNRPVRSRKNVLEGKSAHQKHRIQQQAAWTEDPSPEQIFDFVDRLTIRVRREFNVPADVSKSLNVFIQRTVFPRIAVLCYNQKAIRDCQRKDKLWRKRCVELSGLPMENIGVPSDLVAKIRLNLPSHRLGGCSAHGEVFFIRAIKAFNRMTSVVPCDLLDELMHGVVILHQEAALVLGTTQFSVETFFPLLAYVLIHCRLPTIHAQMHLLENFAITANNANGEESYYVYCVHGAVEYICNTAELGTVTDAAPACAMSAISGTFSTRASITSVMPTLNTSSPKIRTALLVGYEPEDEAEAIDGHPPDFCNVAQPKVAD</sequence>
<dbReference type="EMBL" id="CM047583">
    <property type="protein sequence ID" value="KAI9913354.1"/>
    <property type="molecule type" value="Genomic_DNA"/>
</dbReference>
<gene>
    <name evidence="1" type="ORF">PsorP6_006205</name>
</gene>
<protein>
    <submittedName>
        <fullName evidence="1">Uncharacterized protein</fullName>
    </submittedName>
</protein>
<evidence type="ECO:0000313" key="1">
    <source>
        <dbReference type="EMBL" id="KAI9913354.1"/>
    </source>
</evidence>
<evidence type="ECO:0000313" key="2">
    <source>
        <dbReference type="Proteomes" id="UP001163321"/>
    </source>
</evidence>
<accession>A0ACC0W5I1</accession>